<accession>A0A6N3H1T5</accession>
<sequence length="688" mass="77087">MVEDVGLDELPVLRPFEGENVAPRSVHHKELDVRFGVQIAVTRDERIVTGIEVFTHGIALVVIFGFVGIEPLVSVAHGNIGRYLLALRLVQIERVERRPVAGNVFQVADLIACPFGVHLDERPLAVVRLQQSLERPGLHLLLVLALLLFRREFCLLLAHLPLDLADTTVHLLRHSVFNGIERVGCAGGMCRLLRSGGCRHRLHRCVEQRRLTGLRQLGTVIPAPRLAARLGDAPLLFREAEQIVKAHYRRLYFGLLLFRGCSSRLICLRRPYRILRYGLLSPQGLLPDCLRLFRPCRLFLQDGFRRRTHLLPLSPLADTFERPRDIHVAAYVEAFVEIFREHTPQICCDAFRTALVPIDHCGLAVGIGVQHRFRMDDPFGMAAQVFVGVETTTVEMHSAQRLVVLGQHLFSDVLLQDDKVAADLRSGVVGKEVVRQADNGDHIRLFEHLDTGDFVLGRVQHALRGDERHDTAVPHGIQPFEEKVVVDGFGRRPTPECLACGERRIEDRHIPERDVGGRHVEIVVKGLLDTLETLHMHFLVGVQAGENPARQEVFLKGHHVRTGVLAGKGFEERPVPCGGFEHPQRAHIIVVQRVGQSLRYRCRGVERRQYGAFQAVDITLVFVLACAVLADQPMQLRRHREQVEVGFRPLHGIGQVGGRVENTFQPSETAIAGKSLPLFGSGRPPCLA</sequence>
<name>A0A6N3H1T5_9BACT</name>
<reference evidence="1" key="1">
    <citation type="submission" date="2019-11" db="EMBL/GenBank/DDBJ databases">
        <authorList>
            <person name="Feng L."/>
        </authorList>
    </citation>
    <scope>NUCLEOTIDE SEQUENCE</scope>
    <source>
        <strain evidence="1">PclaraLFYP37</strain>
    </source>
</reference>
<gene>
    <name evidence="1" type="ORF">PCLFYP37_00779</name>
</gene>
<dbReference type="EMBL" id="CACRUT010000034">
    <property type="protein sequence ID" value="VYU70625.1"/>
    <property type="molecule type" value="Genomic_DNA"/>
</dbReference>
<organism evidence="1">
    <name type="scientific">Paraprevotella clara</name>
    <dbReference type="NCBI Taxonomy" id="454154"/>
    <lineage>
        <taxon>Bacteria</taxon>
        <taxon>Pseudomonadati</taxon>
        <taxon>Bacteroidota</taxon>
        <taxon>Bacteroidia</taxon>
        <taxon>Bacteroidales</taxon>
        <taxon>Prevotellaceae</taxon>
        <taxon>Paraprevotella</taxon>
    </lineage>
</organism>
<dbReference type="AlphaFoldDB" id="A0A6N3H1T5"/>
<evidence type="ECO:0000313" key="1">
    <source>
        <dbReference type="EMBL" id="VYU70625.1"/>
    </source>
</evidence>
<protein>
    <submittedName>
        <fullName evidence="1">Uncharacterized protein</fullName>
    </submittedName>
</protein>
<proteinExistence type="predicted"/>